<dbReference type="SUPFAM" id="SSF52540">
    <property type="entry name" value="P-loop containing nucleoside triphosphate hydrolases"/>
    <property type="match status" value="1"/>
</dbReference>
<dbReference type="Proteomes" id="UP000295765">
    <property type="component" value="Unassembled WGS sequence"/>
</dbReference>
<dbReference type="PANTHER" id="PTHR34301:SF8">
    <property type="entry name" value="ATPASE DOMAIN-CONTAINING PROTEIN"/>
    <property type="match status" value="1"/>
</dbReference>
<comment type="caution">
    <text evidence="1">The sequence shown here is derived from an EMBL/GenBank/DDBJ whole genome shotgun (WGS) entry which is preliminary data.</text>
</comment>
<dbReference type="Gene3D" id="3.40.50.300">
    <property type="entry name" value="P-loop containing nucleotide triphosphate hydrolases"/>
    <property type="match status" value="1"/>
</dbReference>
<evidence type="ECO:0000313" key="1">
    <source>
        <dbReference type="EMBL" id="TCO79634.1"/>
    </source>
</evidence>
<dbReference type="InterPro" id="IPR027417">
    <property type="entry name" value="P-loop_NTPase"/>
</dbReference>
<gene>
    <name evidence="1" type="ORF">EV699_11818</name>
</gene>
<dbReference type="PANTHER" id="PTHR34301">
    <property type="entry name" value="DNA-BINDING PROTEIN-RELATED"/>
    <property type="match status" value="1"/>
</dbReference>
<proteinExistence type="predicted"/>
<protein>
    <submittedName>
        <fullName evidence="1">Uncharacterized protein</fullName>
    </submittedName>
</protein>
<organism evidence="1 2">
    <name type="scientific">Plasticicumulans lactativorans</name>
    <dbReference type="NCBI Taxonomy" id="1133106"/>
    <lineage>
        <taxon>Bacteria</taxon>
        <taxon>Pseudomonadati</taxon>
        <taxon>Pseudomonadota</taxon>
        <taxon>Gammaproteobacteria</taxon>
        <taxon>Candidatus Competibacteraceae</taxon>
        <taxon>Plasticicumulans</taxon>
    </lineage>
</organism>
<reference evidence="1 2" key="1">
    <citation type="submission" date="2019-03" db="EMBL/GenBank/DDBJ databases">
        <title>Genomic Encyclopedia of Type Strains, Phase IV (KMG-IV): sequencing the most valuable type-strain genomes for metagenomic binning, comparative biology and taxonomic classification.</title>
        <authorList>
            <person name="Goeker M."/>
        </authorList>
    </citation>
    <scope>NUCLEOTIDE SEQUENCE [LARGE SCALE GENOMIC DNA]</scope>
    <source>
        <strain evidence="1 2">DSM 25287</strain>
    </source>
</reference>
<dbReference type="AlphaFoldDB" id="A0A4R2KZS1"/>
<accession>A0A4R2KZS1</accession>
<name>A0A4R2KZS1_9GAMM</name>
<evidence type="ECO:0000313" key="2">
    <source>
        <dbReference type="Proteomes" id="UP000295765"/>
    </source>
</evidence>
<keyword evidence="2" id="KW-1185">Reference proteome</keyword>
<dbReference type="EMBL" id="SLWY01000018">
    <property type="protein sequence ID" value="TCO79634.1"/>
    <property type="molecule type" value="Genomic_DNA"/>
</dbReference>
<sequence>MSYLRPMAPTPVAPDPWHYPRTALADGVLGLFAGGLSSALTFFAPRRMGKTEFLRKDIRPAAQARGWGVFYFSFLDETEDVRGAFVAALGRFARGEGWVSRLREHLPRSVKVGGTVAGTGGNVELTRAEAASGQDLKALLDELGRRDTFTLLLLDEVQALAASPKNASFVAALRTGLDTNKDRLKTIFTGSSREGLRRMFSQANAPFFHFGQNLDFPDMDRGFTDHLAAAYAATTGRQIDTAALWAAFERLGKVPQMARSLVERLALNPAIELTAAVDALAADLAEQRDYGSLWAGVTPLDRSILARLANGDAGLFSEEVREQISEELGVPMLAVAAMQAAIRRLQRRGLVTRQSARGSYVPEDPNFAAWIRERDLPD</sequence>